<evidence type="ECO:0000259" key="2">
    <source>
        <dbReference type="Pfam" id="PF00582"/>
    </source>
</evidence>
<dbReference type="InterPro" id="IPR006015">
    <property type="entry name" value="Universal_stress_UspA"/>
</dbReference>
<comment type="caution">
    <text evidence="3">The sequence shown here is derived from an EMBL/GenBank/DDBJ whole genome shotgun (WGS) entry which is preliminary data.</text>
</comment>
<dbReference type="PRINTS" id="PR01438">
    <property type="entry name" value="UNVRSLSTRESS"/>
</dbReference>
<evidence type="ECO:0000256" key="1">
    <source>
        <dbReference type="ARBA" id="ARBA00008791"/>
    </source>
</evidence>
<dbReference type="PANTHER" id="PTHR46268">
    <property type="entry name" value="STRESS RESPONSE PROTEIN NHAX"/>
    <property type="match status" value="1"/>
</dbReference>
<protein>
    <submittedName>
        <fullName evidence="3">Universal stress protein MJ0531</fullName>
    </submittedName>
</protein>
<dbReference type="Proteomes" id="UP001174909">
    <property type="component" value="Unassembled WGS sequence"/>
</dbReference>
<dbReference type="PANTHER" id="PTHR46268:SF6">
    <property type="entry name" value="UNIVERSAL STRESS PROTEIN UP12"/>
    <property type="match status" value="1"/>
</dbReference>
<dbReference type="InterPro" id="IPR014729">
    <property type="entry name" value="Rossmann-like_a/b/a_fold"/>
</dbReference>
<dbReference type="CDD" id="cd00293">
    <property type="entry name" value="USP-like"/>
    <property type="match status" value="2"/>
</dbReference>
<evidence type="ECO:0000313" key="3">
    <source>
        <dbReference type="EMBL" id="CAI8013691.1"/>
    </source>
</evidence>
<organism evidence="3 4">
    <name type="scientific">Geodia barretti</name>
    <name type="common">Barrett's horny sponge</name>
    <dbReference type="NCBI Taxonomy" id="519541"/>
    <lineage>
        <taxon>Eukaryota</taxon>
        <taxon>Metazoa</taxon>
        <taxon>Porifera</taxon>
        <taxon>Demospongiae</taxon>
        <taxon>Heteroscleromorpha</taxon>
        <taxon>Tetractinellida</taxon>
        <taxon>Astrophorina</taxon>
        <taxon>Geodiidae</taxon>
        <taxon>Geodia</taxon>
    </lineage>
</organism>
<feature type="domain" description="UspA" evidence="2">
    <location>
        <begin position="6"/>
        <end position="147"/>
    </location>
</feature>
<dbReference type="SUPFAM" id="SSF52402">
    <property type="entry name" value="Adenine nucleotide alpha hydrolases-like"/>
    <property type="match status" value="2"/>
</dbReference>
<sequence>MTLCNNIIVPLDGSKLSAQALPAARLMANATHAPITLARSFGSLPDWYADADHGRFSAAMAAGEHDRTVADLSCIRRRMQDWGVQTPVFVEAHQMPAHEAIIDMANRDPNALIVMSTHGRSGFSRMLTGSVTAKVVNAVRNPTLIVRCNKTDCPVVPQFFENIIVPLDGTGFAEHALDYAGELATTFGTRITLFRSTPGADYFRTNSDWGHFGGPGFAYNDPGEMAKDLAHASEEYLWKKADALRARFPLFDVDVVNSRENPHHGIVQLASKLDNGLVVMATKGRRAVGRALFGSVGDHVVRHSPTPTLLVRGPLHAAGGAFARKAHAEDRELAAV</sequence>
<feature type="domain" description="UspA" evidence="2">
    <location>
        <begin position="160"/>
        <end position="312"/>
    </location>
</feature>
<reference evidence="3" key="1">
    <citation type="submission" date="2023-03" db="EMBL/GenBank/DDBJ databases">
        <authorList>
            <person name="Steffen K."/>
            <person name="Cardenas P."/>
        </authorList>
    </citation>
    <scope>NUCLEOTIDE SEQUENCE</scope>
</reference>
<accession>A0AA35WDW2</accession>
<dbReference type="AlphaFoldDB" id="A0AA35WDW2"/>
<dbReference type="Gene3D" id="3.40.50.620">
    <property type="entry name" value="HUPs"/>
    <property type="match status" value="2"/>
</dbReference>
<evidence type="ECO:0000313" key="4">
    <source>
        <dbReference type="Proteomes" id="UP001174909"/>
    </source>
</evidence>
<proteinExistence type="inferred from homology"/>
<dbReference type="EMBL" id="CASHTH010001285">
    <property type="protein sequence ID" value="CAI8013691.1"/>
    <property type="molecule type" value="Genomic_DNA"/>
</dbReference>
<name>A0AA35WDW2_GEOBA</name>
<dbReference type="InterPro" id="IPR006016">
    <property type="entry name" value="UspA"/>
</dbReference>
<keyword evidence="4" id="KW-1185">Reference proteome</keyword>
<comment type="similarity">
    <text evidence="1">Belongs to the universal stress protein A family.</text>
</comment>
<gene>
    <name evidence="3" type="ORF">GBAR_LOCUS8644</name>
</gene>
<dbReference type="Pfam" id="PF00582">
    <property type="entry name" value="Usp"/>
    <property type="match status" value="2"/>
</dbReference>